<feature type="transmembrane region" description="Helical" evidence="9">
    <location>
        <begin position="65"/>
        <end position="84"/>
    </location>
</feature>
<feature type="transmembrane region" description="Helical" evidence="9">
    <location>
        <begin position="105"/>
        <end position="128"/>
    </location>
</feature>
<evidence type="ECO:0000256" key="8">
    <source>
        <dbReference type="SAM" id="MobiDB-lite"/>
    </source>
</evidence>
<feature type="transmembrane region" description="Helical" evidence="9">
    <location>
        <begin position="237"/>
        <end position="259"/>
    </location>
</feature>
<gene>
    <name evidence="11" type="ORF">GGR36_003236</name>
</gene>
<keyword evidence="2" id="KW-1003">Cell membrane</keyword>
<evidence type="ECO:0000256" key="4">
    <source>
        <dbReference type="ARBA" id="ARBA00022692"/>
    </source>
</evidence>
<evidence type="ECO:0000256" key="2">
    <source>
        <dbReference type="ARBA" id="ARBA00022475"/>
    </source>
</evidence>
<sequence length="498" mass="51175">MSPTTGVWMLLCVALGIVLTGLPAWVVLIGIAGAFAAVGSALGAIPATLLMALPGRIVGLLEHDLLQALPLYVLLGVLLNRLPLADVLYRVGVACLGRRAAAPRIAGLGLGMVLAPMNGSIGASVSMLHRTVLPRLEAAGVPEVRATALVAAASTLGIVVPPSLVLILLGDAMMRAHTEAVNATHAAVRILNTQDVFRAALPAAGLFLLLAIVIAAWPARGEPRVAVTPATTMRERVVAALALLLIVALLVSVALGYLYAVEGAATGGAVLVLYGALSGTLTRIVFAQVLRETLALTGALFALLLAANVFTLVMRMYGTDRWVAALLGDPALPATTVLAAVLGVLAVSSLVLDAFEILFVIVPIVAPPLLMKVPDAAWVSVLFLLILQAGFLVPPLGYALMMLQTLRGRPVPQAALARAVMPWLLAQGVVLAAVLGWPALTTVLRAPLEAAPAADMQDGAAAILQQTAPQADPEVPDIPPPDDSPPIIPPPDGAGPAR</sequence>
<keyword evidence="6 9" id="KW-0472">Membrane</keyword>
<feature type="transmembrane region" description="Helical" evidence="9">
    <location>
        <begin position="296"/>
        <end position="317"/>
    </location>
</feature>
<feature type="transmembrane region" description="Helical" evidence="9">
    <location>
        <begin position="415"/>
        <end position="437"/>
    </location>
</feature>
<comment type="subcellular location">
    <subcellularLocation>
        <location evidence="1 7">Cell inner membrane</location>
        <topology evidence="1 7">Multi-pass membrane protein</topology>
    </subcellularLocation>
</comment>
<feature type="transmembrane region" description="Helical" evidence="9">
    <location>
        <begin position="337"/>
        <end position="365"/>
    </location>
</feature>
<dbReference type="RefSeq" id="WP_183635800.1">
    <property type="nucleotide sequence ID" value="NZ_BAABLE010000005.1"/>
</dbReference>
<dbReference type="Pfam" id="PF06808">
    <property type="entry name" value="DctM"/>
    <property type="match status" value="1"/>
</dbReference>
<feature type="domain" description="TRAP C4-dicarboxylate transport system permease DctM subunit" evidence="10">
    <location>
        <begin position="12"/>
        <end position="438"/>
    </location>
</feature>
<evidence type="ECO:0000259" key="10">
    <source>
        <dbReference type="Pfam" id="PF06808"/>
    </source>
</evidence>
<feature type="transmembrane region" description="Helical" evidence="9">
    <location>
        <begin position="377"/>
        <end position="403"/>
    </location>
</feature>
<dbReference type="InterPro" id="IPR004681">
    <property type="entry name" value="TRAP_DctM"/>
</dbReference>
<dbReference type="GO" id="GO:0005886">
    <property type="term" value="C:plasma membrane"/>
    <property type="evidence" value="ECO:0007669"/>
    <property type="project" value="UniProtKB-SubCell"/>
</dbReference>
<feature type="transmembrane region" description="Helical" evidence="9">
    <location>
        <begin position="148"/>
        <end position="169"/>
    </location>
</feature>
<keyword evidence="7" id="KW-0813">Transport</keyword>
<proteinExistence type="predicted"/>
<dbReference type="InterPro" id="IPR010656">
    <property type="entry name" value="DctM"/>
</dbReference>
<keyword evidence="12" id="KW-1185">Reference proteome</keyword>
<accession>A0A840BLK4</accession>
<keyword evidence="5 9" id="KW-1133">Transmembrane helix</keyword>
<evidence type="ECO:0000256" key="1">
    <source>
        <dbReference type="ARBA" id="ARBA00004429"/>
    </source>
</evidence>
<evidence type="ECO:0000313" key="11">
    <source>
        <dbReference type="EMBL" id="MBB4013890.1"/>
    </source>
</evidence>
<protein>
    <submittedName>
        <fullName evidence="11">TRAP-type mannitol/chloroaromatic compound transport system permease large subunit</fullName>
    </submittedName>
</protein>
<reference evidence="11 12" key="1">
    <citation type="submission" date="2020-08" db="EMBL/GenBank/DDBJ databases">
        <title>Genomic Encyclopedia of Type Strains, Phase IV (KMG-IV): sequencing the most valuable type-strain genomes for metagenomic binning, comparative biology and taxonomic classification.</title>
        <authorList>
            <person name="Goeker M."/>
        </authorList>
    </citation>
    <scope>NUCLEOTIDE SEQUENCE [LARGE SCALE GENOMIC DNA]</scope>
    <source>
        <strain evidence="11 12">DSM 106739</strain>
    </source>
</reference>
<dbReference type="GO" id="GO:0022857">
    <property type="term" value="F:transmembrane transporter activity"/>
    <property type="evidence" value="ECO:0007669"/>
    <property type="project" value="UniProtKB-UniRule"/>
</dbReference>
<evidence type="ECO:0000256" key="5">
    <source>
        <dbReference type="ARBA" id="ARBA00022989"/>
    </source>
</evidence>
<feature type="compositionally biased region" description="Pro residues" evidence="8">
    <location>
        <begin position="476"/>
        <end position="498"/>
    </location>
</feature>
<evidence type="ECO:0000313" key="12">
    <source>
        <dbReference type="Proteomes" id="UP000561045"/>
    </source>
</evidence>
<feature type="transmembrane region" description="Helical" evidence="9">
    <location>
        <begin position="199"/>
        <end position="217"/>
    </location>
</feature>
<feature type="region of interest" description="Disordered" evidence="8">
    <location>
        <begin position="459"/>
        <end position="498"/>
    </location>
</feature>
<dbReference type="Proteomes" id="UP000561045">
    <property type="component" value="Unassembled WGS sequence"/>
</dbReference>
<dbReference type="PANTHER" id="PTHR33362">
    <property type="entry name" value="SIALIC ACID TRAP TRANSPORTER PERMEASE PROTEIN SIAT-RELATED"/>
    <property type="match status" value="1"/>
</dbReference>
<dbReference type="EMBL" id="JACIET010000002">
    <property type="protein sequence ID" value="MBB4013890.1"/>
    <property type="molecule type" value="Genomic_DNA"/>
</dbReference>
<evidence type="ECO:0000256" key="7">
    <source>
        <dbReference type="RuleBase" id="RU369079"/>
    </source>
</evidence>
<organism evidence="11 12">
    <name type="scientific">Niveibacterium umoris</name>
    <dbReference type="NCBI Taxonomy" id="1193620"/>
    <lineage>
        <taxon>Bacteria</taxon>
        <taxon>Pseudomonadati</taxon>
        <taxon>Pseudomonadota</taxon>
        <taxon>Betaproteobacteria</taxon>
        <taxon>Rhodocyclales</taxon>
        <taxon>Rhodocyclaceae</taxon>
        <taxon>Niveibacterium</taxon>
    </lineage>
</organism>
<feature type="transmembrane region" description="Helical" evidence="9">
    <location>
        <begin position="35"/>
        <end position="53"/>
    </location>
</feature>
<keyword evidence="4 9" id="KW-0812">Transmembrane</keyword>
<name>A0A840BLK4_9RHOO</name>
<evidence type="ECO:0000256" key="3">
    <source>
        <dbReference type="ARBA" id="ARBA00022519"/>
    </source>
</evidence>
<evidence type="ECO:0000256" key="6">
    <source>
        <dbReference type="ARBA" id="ARBA00023136"/>
    </source>
</evidence>
<comment type="caution">
    <text evidence="11">The sequence shown here is derived from an EMBL/GenBank/DDBJ whole genome shotgun (WGS) entry which is preliminary data.</text>
</comment>
<dbReference type="AlphaFoldDB" id="A0A840BLK4"/>
<evidence type="ECO:0000256" key="9">
    <source>
        <dbReference type="SAM" id="Phobius"/>
    </source>
</evidence>
<comment type="function">
    <text evidence="7">Part of the tripartite ATP-independent periplasmic (TRAP) transport system.</text>
</comment>
<feature type="transmembrane region" description="Helical" evidence="9">
    <location>
        <begin position="271"/>
        <end position="290"/>
    </location>
</feature>
<feature type="transmembrane region" description="Helical" evidence="9">
    <location>
        <begin position="6"/>
        <end position="28"/>
    </location>
</feature>
<keyword evidence="3 7" id="KW-0997">Cell inner membrane</keyword>
<dbReference type="PANTHER" id="PTHR33362:SF7">
    <property type="entry name" value="SLL1103 PROTEIN"/>
    <property type="match status" value="1"/>
</dbReference>